<feature type="compositionally biased region" description="Low complexity" evidence="1">
    <location>
        <begin position="10"/>
        <end position="22"/>
    </location>
</feature>
<evidence type="ECO:0000313" key="3">
    <source>
        <dbReference type="EMBL" id="ELU37046.1"/>
    </source>
</evidence>
<dbReference type="Proteomes" id="UP000011668">
    <property type="component" value="Unassembled WGS sequence"/>
</dbReference>
<feature type="compositionally biased region" description="Pro residues" evidence="1">
    <location>
        <begin position="149"/>
        <end position="165"/>
    </location>
</feature>
<keyword evidence="2" id="KW-0472">Membrane</keyword>
<accession>L8WFS9</accession>
<gene>
    <name evidence="3" type="ORF">AG1IA_08920</name>
</gene>
<keyword evidence="2" id="KW-1133">Transmembrane helix</keyword>
<reference evidence="3 4" key="1">
    <citation type="journal article" date="2013" name="Nat. Commun.">
        <title>The evolution and pathogenic mechanisms of the rice sheath blight pathogen.</title>
        <authorList>
            <person name="Zheng A."/>
            <person name="Lin R."/>
            <person name="Xu L."/>
            <person name="Qin P."/>
            <person name="Tang C."/>
            <person name="Ai P."/>
            <person name="Zhang D."/>
            <person name="Liu Y."/>
            <person name="Sun Z."/>
            <person name="Feng H."/>
            <person name="Wang Y."/>
            <person name="Chen Y."/>
            <person name="Liang X."/>
            <person name="Fu R."/>
            <person name="Li Q."/>
            <person name="Zhang J."/>
            <person name="Yu X."/>
            <person name="Xie Z."/>
            <person name="Ding L."/>
            <person name="Guan P."/>
            <person name="Tang J."/>
            <person name="Liang Y."/>
            <person name="Wang S."/>
            <person name="Deng Q."/>
            <person name="Li S."/>
            <person name="Zhu J."/>
            <person name="Wang L."/>
            <person name="Liu H."/>
            <person name="Li P."/>
        </authorList>
    </citation>
    <scope>NUCLEOTIDE SEQUENCE [LARGE SCALE GENOMIC DNA]</scope>
    <source>
        <strain evidence="4">AG-1 IA</strain>
    </source>
</reference>
<dbReference type="AlphaFoldDB" id="L8WFS9"/>
<comment type="caution">
    <text evidence="3">The sequence shown here is derived from an EMBL/GenBank/DDBJ whole genome shotgun (WGS) entry which is preliminary data.</text>
</comment>
<evidence type="ECO:0000256" key="2">
    <source>
        <dbReference type="SAM" id="Phobius"/>
    </source>
</evidence>
<organism evidence="3 4">
    <name type="scientific">Thanatephorus cucumeris (strain AG1-IA)</name>
    <name type="common">Rice sheath blight fungus</name>
    <name type="synonym">Rhizoctonia solani</name>
    <dbReference type="NCBI Taxonomy" id="983506"/>
    <lineage>
        <taxon>Eukaryota</taxon>
        <taxon>Fungi</taxon>
        <taxon>Dikarya</taxon>
        <taxon>Basidiomycota</taxon>
        <taxon>Agaricomycotina</taxon>
        <taxon>Agaricomycetes</taxon>
        <taxon>Cantharellales</taxon>
        <taxon>Ceratobasidiaceae</taxon>
        <taxon>Rhizoctonia</taxon>
        <taxon>Rhizoctonia solani AG-1</taxon>
    </lineage>
</organism>
<keyword evidence="2" id="KW-0812">Transmembrane</keyword>
<sequence>MPPGRVDTTSELNGSISSSSNMSCSYGRYRCSGLSNAARLGIGIGIAALTMLAFALIITMRRRRLQQANAAYIHNSNQAHFHPQPQYQQYPPQQYPTQPSYDQPVSFQIRYLGCAHFVQQNQWNNNNPYNNQQAPIGNYYPDNQSQQYAPPPGAPPSYAPPVHPPPTKEHVWGELVRCSANRSSDEVVNCFPDPDRS</sequence>
<feature type="region of interest" description="Disordered" evidence="1">
    <location>
        <begin position="125"/>
        <end position="169"/>
    </location>
</feature>
<protein>
    <submittedName>
        <fullName evidence="3">Uncharacterized protein</fullName>
    </submittedName>
</protein>
<keyword evidence="4" id="KW-1185">Reference proteome</keyword>
<dbReference type="STRING" id="983506.L8WFS9"/>
<feature type="transmembrane region" description="Helical" evidence="2">
    <location>
        <begin position="37"/>
        <end position="58"/>
    </location>
</feature>
<evidence type="ECO:0000256" key="1">
    <source>
        <dbReference type="SAM" id="MobiDB-lite"/>
    </source>
</evidence>
<feature type="region of interest" description="Disordered" evidence="1">
    <location>
        <begin position="1"/>
        <end position="22"/>
    </location>
</feature>
<dbReference type="EMBL" id="AFRT01002886">
    <property type="protein sequence ID" value="ELU37046.1"/>
    <property type="molecule type" value="Genomic_DNA"/>
</dbReference>
<proteinExistence type="predicted"/>
<dbReference type="HOGENOM" id="CLU_1385016_0_0_1"/>
<evidence type="ECO:0000313" key="4">
    <source>
        <dbReference type="Proteomes" id="UP000011668"/>
    </source>
</evidence>
<name>L8WFS9_THACA</name>